<evidence type="ECO:0000256" key="7">
    <source>
        <dbReference type="ARBA" id="ARBA00022679"/>
    </source>
</evidence>
<dbReference type="PANTHER" id="PTHR14269:SF62">
    <property type="entry name" value="CDP-DIACYLGLYCEROL--GLYCEROL-3-PHOSPHATE 3-PHOSPHATIDYLTRANSFERASE 1, CHLOROPLASTIC"/>
    <property type="match status" value="1"/>
</dbReference>
<dbReference type="GO" id="GO:0005886">
    <property type="term" value="C:plasma membrane"/>
    <property type="evidence" value="ECO:0007669"/>
    <property type="project" value="TreeGrafter"/>
</dbReference>
<feature type="compositionally biased region" description="Low complexity" evidence="17">
    <location>
        <begin position="224"/>
        <end position="243"/>
    </location>
</feature>
<evidence type="ECO:0000256" key="15">
    <source>
        <dbReference type="NCBIfam" id="TIGR00560"/>
    </source>
</evidence>
<evidence type="ECO:0000256" key="11">
    <source>
        <dbReference type="ARBA" id="ARBA00023136"/>
    </source>
</evidence>
<evidence type="ECO:0000256" key="8">
    <source>
        <dbReference type="ARBA" id="ARBA00022692"/>
    </source>
</evidence>
<dbReference type="PANTHER" id="PTHR14269">
    <property type="entry name" value="CDP-DIACYLGLYCEROL--GLYCEROL-3-PHOSPHATE 3-PHOSPHATIDYLTRANSFERASE-RELATED"/>
    <property type="match status" value="1"/>
</dbReference>
<dbReference type="NCBIfam" id="TIGR00560">
    <property type="entry name" value="pgsA"/>
    <property type="match status" value="1"/>
</dbReference>
<feature type="transmembrane region" description="Helical" evidence="18">
    <location>
        <begin position="92"/>
        <end position="113"/>
    </location>
</feature>
<evidence type="ECO:0000313" key="20">
    <source>
        <dbReference type="Proteomes" id="UP000886829"/>
    </source>
</evidence>
<dbReference type="InterPro" id="IPR000462">
    <property type="entry name" value="CDP-OH_P_trans"/>
</dbReference>
<evidence type="ECO:0000256" key="12">
    <source>
        <dbReference type="ARBA" id="ARBA00023209"/>
    </source>
</evidence>
<keyword evidence="11 18" id="KW-0472">Membrane</keyword>
<dbReference type="PROSITE" id="PS00379">
    <property type="entry name" value="CDP_ALCOHOL_P_TRANSF"/>
    <property type="match status" value="1"/>
</dbReference>
<keyword evidence="10" id="KW-0443">Lipid metabolism</keyword>
<feature type="region of interest" description="Disordered" evidence="17">
    <location>
        <begin position="197"/>
        <end position="249"/>
    </location>
</feature>
<keyword evidence="12" id="KW-0594">Phospholipid biosynthesis</keyword>
<comment type="pathway">
    <text evidence="2">Phospholipid metabolism; phosphatidylglycerol biosynthesis; phosphatidylglycerol from CDP-diacylglycerol: step 1/2.</text>
</comment>
<keyword evidence="9 18" id="KW-1133">Transmembrane helix</keyword>
<feature type="compositionally biased region" description="Low complexity" evidence="17">
    <location>
        <begin position="198"/>
        <end position="215"/>
    </location>
</feature>
<dbReference type="EMBL" id="DXEV01000115">
    <property type="protein sequence ID" value="HIX57016.1"/>
    <property type="molecule type" value="Genomic_DNA"/>
</dbReference>
<dbReference type="InterPro" id="IPR048254">
    <property type="entry name" value="CDP_ALCOHOL_P_TRANSF_CS"/>
</dbReference>
<evidence type="ECO:0000256" key="2">
    <source>
        <dbReference type="ARBA" id="ARBA00005042"/>
    </source>
</evidence>
<name>A0A9D1WD62_9GAMM</name>
<evidence type="ECO:0000256" key="3">
    <source>
        <dbReference type="ARBA" id="ARBA00010441"/>
    </source>
</evidence>
<reference evidence="19" key="1">
    <citation type="journal article" date="2021" name="PeerJ">
        <title>Extensive microbial diversity within the chicken gut microbiome revealed by metagenomics and culture.</title>
        <authorList>
            <person name="Gilroy R."/>
            <person name="Ravi A."/>
            <person name="Getino M."/>
            <person name="Pursley I."/>
            <person name="Horton D.L."/>
            <person name="Alikhan N.F."/>
            <person name="Baker D."/>
            <person name="Gharbi K."/>
            <person name="Hall N."/>
            <person name="Watson M."/>
            <person name="Adriaenssens E.M."/>
            <person name="Foster-Nyarko E."/>
            <person name="Jarju S."/>
            <person name="Secka A."/>
            <person name="Antonio M."/>
            <person name="Oren A."/>
            <person name="Chaudhuri R.R."/>
            <person name="La Ragione R."/>
            <person name="Hildebrand F."/>
            <person name="Pallen M.J."/>
        </authorList>
    </citation>
    <scope>NUCLEOTIDE SEQUENCE</scope>
    <source>
        <strain evidence="19">USASDec5-558</strain>
    </source>
</reference>
<comment type="similarity">
    <text evidence="3 16">Belongs to the CDP-alcohol phosphatidyltransferase class-I family.</text>
</comment>
<comment type="catalytic activity">
    <reaction evidence="14">
        <text>a CDP-1,2-diacyl-sn-glycerol + sn-glycerol 3-phosphate = a 1,2-diacyl-sn-glycero-3-phospho-(1'-sn-glycero-3'-phosphate) + CMP + H(+)</text>
        <dbReference type="Rhea" id="RHEA:12593"/>
        <dbReference type="ChEBI" id="CHEBI:15378"/>
        <dbReference type="ChEBI" id="CHEBI:57597"/>
        <dbReference type="ChEBI" id="CHEBI:58332"/>
        <dbReference type="ChEBI" id="CHEBI:60110"/>
        <dbReference type="ChEBI" id="CHEBI:60377"/>
        <dbReference type="EC" id="2.7.8.5"/>
    </reaction>
</comment>
<evidence type="ECO:0000256" key="13">
    <source>
        <dbReference type="ARBA" id="ARBA00023264"/>
    </source>
</evidence>
<keyword evidence="8 18" id="KW-0812">Transmembrane</keyword>
<accession>A0A9D1WD62</accession>
<feature type="transmembrane region" description="Helical" evidence="18">
    <location>
        <begin position="63"/>
        <end position="86"/>
    </location>
</feature>
<keyword evidence="13" id="KW-1208">Phospholipid metabolism</keyword>
<dbReference type="InterPro" id="IPR050324">
    <property type="entry name" value="CDP-alcohol_PTase-I"/>
</dbReference>
<evidence type="ECO:0000256" key="9">
    <source>
        <dbReference type="ARBA" id="ARBA00022989"/>
    </source>
</evidence>
<feature type="transmembrane region" description="Helical" evidence="18">
    <location>
        <begin position="158"/>
        <end position="181"/>
    </location>
</feature>
<dbReference type="InterPro" id="IPR043130">
    <property type="entry name" value="CDP-OH_PTrfase_TM_dom"/>
</dbReference>
<feature type="transmembrane region" description="Helical" evidence="18">
    <location>
        <begin position="7"/>
        <end position="26"/>
    </location>
</feature>
<protein>
    <recommendedName>
        <fullName evidence="5 15">CDP-diacylglycerol--glycerol-3-phosphate 3-phosphatidyltransferase</fullName>
        <ecNumber evidence="4 15">2.7.8.5</ecNumber>
    </recommendedName>
</protein>
<organism evidence="19 20">
    <name type="scientific">Candidatus Anaerobiospirillum pullistercoris</name>
    <dbReference type="NCBI Taxonomy" id="2838452"/>
    <lineage>
        <taxon>Bacteria</taxon>
        <taxon>Pseudomonadati</taxon>
        <taxon>Pseudomonadota</taxon>
        <taxon>Gammaproteobacteria</taxon>
        <taxon>Aeromonadales</taxon>
        <taxon>Succinivibrionaceae</taxon>
        <taxon>Anaerobiospirillum</taxon>
    </lineage>
</organism>
<gene>
    <name evidence="19" type="primary">pgsA</name>
    <name evidence="19" type="ORF">H9850_06050</name>
</gene>
<dbReference type="GO" id="GO:0046474">
    <property type="term" value="P:glycerophospholipid biosynthetic process"/>
    <property type="evidence" value="ECO:0007669"/>
    <property type="project" value="TreeGrafter"/>
</dbReference>
<comment type="subcellular location">
    <subcellularLocation>
        <location evidence="1">Membrane</location>
        <topology evidence="1">Multi-pass membrane protein</topology>
    </subcellularLocation>
</comment>
<feature type="transmembrane region" description="Helical" evidence="18">
    <location>
        <begin position="32"/>
        <end position="51"/>
    </location>
</feature>
<comment type="caution">
    <text evidence="19">The sequence shown here is derived from an EMBL/GenBank/DDBJ whole genome shotgun (WGS) entry which is preliminary data.</text>
</comment>
<sequence>MYNLPNLLTLLRVILIPIFVGLFYYPTDRSNMFAAIVFVVAALTDLLDGYLARKLKQTTKFGAFLDPVADKIIVCTALVLIVEYYSVHVGEFFPHMNLLISIPAMVIIAREIVVSALREWMAEIGQRAQVAVNWVGKWKTTIQMTAIALLVWRYNEPMIYAAVGLLGLATILTIWSMVMYLKVGLSHMSEDPKAEVIAGSAPNSSSSAISAASTANQEDAQSVTTADTTATSNTTEDSASTESKPVEKI</sequence>
<evidence type="ECO:0000256" key="18">
    <source>
        <dbReference type="SAM" id="Phobius"/>
    </source>
</evidence>
<dbReference type="Pfam" id="PF01066">
    <property type="entry name" value="CDP-OH_P_transf"/>
    <property type="match status" value="1"/>
</dbReference>
<evidence type="ECO:0000256" key="14">
    <source>
        <dbReference type="ARBA" id="ARBA00048586"/>
    </source>
</evidence>
<evidence type="ECO:0000313" key="19">
    <source>
        <dbReference type="EMBL" id="HIX57016.1"/>
    </source>
</evidence>
<dbReference type="AlphaFoldDB" id="A0A9D1WD62"/>
<evidence type="ECO:0000256" key="4">
    <source>
        <dbReference type="ARBA" id="ARBA00013170"/>
    </source>
</evidence>
<evidence type="ECO:0000256" key="10">
    <source>
        <dbReference type="ARBA" id="ARBA00023098"/>
    </source>
</evidence>
<evidence type="ECO:0000256" key="1">
    <source>
        <dbReference type="ARBA" id="ARBA00004141"/>
    </source>
</evidence>
<evidence type="ECO:0000256" key="6">
    <source>
        <dbReference type="ARBA" id="ARBA00022516"/>
    </source>
</evidence>
<evidence type="ECO:0000256" key="17">
    <source>
        <dbReference type="SAM" id="MobiDB-lite"/>
    </source>
</evidence>
<proteinExistence type="inferred from homology"/>
<feature type="transmembrane region" description="Helical" evidence="18">
    <location>
        <begin position="134"/>
        <end position="152"/>
    </location>
</feature>
<dbReference type="GO" id="GO:0008444">
    <property type="term" value="F:CDP-diacylglycerol-glycerol-3-phosphate 3-phosphatidyltransferase activity"/>
    <property type="evidence" value="ECO:0007669"/>
    <property type="project" value="UniProtKB-UniRule"/>
</dbReference>
<evidence type="ECO:0000256" key="16">
    <source>
        <dbReference type="RuleBase" id="RU003750"/>
    </source>
</evidence>
<dbReference type="Gene3D" id="1.20.120.1760">
    <property type="match status" value="1"/>
</dbReference>
<keyword evidence="6" id="KW-0444">Lipid biosynthesis</keyword>
<dbReference type="InterPro" id="IPR004570">
    <property type="entry name" value="Phosphatidylglycerol_P_synth"/>
</dbReference>
<dbReference type="Proteomes" id="UP000886829">
    <property type="component" value="Unassembled WGS sequence"/>
</dbReference>
<dbReference type="EC" id="2.7.8.5" evidence="4 15"/>
<reference evidence="19" key="2">
    <citation type="submission" date="2021-04" db="EMBL/GenBank/DDBJ databases">
        <authorList>
            <person name="Gilroy R."/>
        </authorList>
    </citation>
    <scope>NUCLEOTIDE SEQUENCE</scope>
    <source>
        <strain evidence="19">USASDec5-558</strain>
    </source>
</reference>
<evidence type="ECO:0000256" key="5">
    <source>
        <dbReference type="ARBA" id="ARBA00014944"/>
    </source>
</evidence>
<keyword evidence="7 16" id="KW-0808">Transferase</keyword>